<evidence type="ECO:0000313" key="2">
    <source>
        <dbReference type="Proteomes" id="UP000270342"/>
    </source>
</evidence>
<organism evidence="1 2">
    <name type="scientific">Pararobbsia silviterrae</name>
    <dbReference type="NCBI Taxonomy" id="1792498"/>
    <lineage>
        <taxon>Bacteria</taxon>
        <taxon>Pseudomonadati</taxon>
        <taxon>Pseudomonadota</taxon>
        <taxon>Betaproteobacteria</taxon>
        <taxon>Burkholderiales</taxon>
        <taxon>Burkholderiaceae</taxon>
        <taxon>Pararobbsia</taxon>
    </lineage>
</organism>
<evidence type="ECO:0000313" key="1">
    <source>
        <dbReference type="EMBL" id="RKP56011.1"/>
    </source>
</evidence>
<dbReference type="Pfam" id="PF15593">
    <property type="entry name" value="Imm42"/>
    <property type="match status" value="1"/>
</dbReference>
<proteinExistence type="predicted"/>
<gene>
    <name evidence="1" type="ORF">D7S86_12575</name>
</gene>
<keyword evidence="2" id="KW-1185">Reference proteome</keyword>
<name>A0A494Y600_9BURK</name>
<dbReference type="EMBL" id="RBZU01000004">
    <property type="protein sequence ID" value="RKP56011.1"/>
    <property type="molecule type" value="Genomic_DNA"/>
</dbReference>
<sequence>MIQSKMNTLEEIAHIGDKNRFAVTLKLDKNYGDIWLFGRICYWIGGDIVGDYNLGTSLRDVLIQSSYIRNDSGKRFCPSLANLEKDKIFSLTSNSLLENSTDISQYTQGDPLSACFDVRIPVDVFDSWKIFLVEDISEARMLYKHIDSPNIREFKLTPNEFDNVFCEAYIHLEKLYDIENEKHK</sequence>
<dbReference type="AlphaFoldDB" id="A0A494Y600"/>
<comment type="caution">
    <text evidence="1">The sequence shown here is derived from an EMBL/GenBank/DDBJ whole genome shotgun (WGS) entry which is preliminary data.</text>
</comment>
<dbReference type="InterPro" id="IPR028958">
    <property type="entry name" value="Imm42"/>
</dbReference>
<protein>
    <submittedName>
        <fullName evidence="1">Uncharacterized protein</fullName>
    </submittedName>
</protein>
<reference evidence="1 2" key="1">
    <citation type="submission" date="2018-10" db="EMBL/GenBank/DDBJ databases">
        <title>Robbsia sp. DHC34, isolated from soil.</title>
        <authorList>
            <person name="Gao Z.-H."/>
            <person name="Qiu L.-H."/>
        </authorList>
    </citation>
    <scope>NUCLEOTIDE SEQUENCE [LARGE SCALE GENOMIC DNA]</scope>
    <source>
        <strain evidence="1 2">DHC34</strain>
    </source>
</reference>
<dbReference type="Proteomes" id="UP000270342">
    <property type="component" value="Unassembled WGS sequence"/>
</dbReference>
<accession>A0A494Y600</accession>